<dbReference type="AlphaFoldDB" id="A0A9E8SDZ0"/>
<organism evidence="2 3">
    <name type="scientific">Lacinutrix neustonica</name>
    <dbReference type="NCBI Taxonomy" id="2980107"/>
    <lineage>
        <taxon>Bacteria</taxon>
        <taxon>Pseudomonadati</taxon>
        <taxon>Bacteroidota</taxon>
        <taxon>Flavobacteriia</taxon>
        <taxon>Flavobacteriales</taxon>
        <taxon>Flavobacteriaceae</taxon>
        <taxon>Lacinutrix</taxon>
    </lineage>
</organism>
<evidence type="ECO:0008006" key="4">
    <source>
        <dbReference type="Google" id="ProtNLM"/>
    </source>
</evidence>
<protein>
    <recommendedName>
        <fullName evidence="4">MerC domain-containing protein</fullName>
    </recommendedName>
</protein>
<accession>A0A9E8SDZ0</accession>
<dbReference type="RefSeq" id="WP_267676846.1">
    <property type="nucleotide sequence ID" value="NZ_CP113088.1"/>
</dbReference>
<feature type="transmembrane region" description="Helical" evidence="1">
    <location>
        <begin position="129"/>
        <end position="147"/>
    </location>
</feature>
<sequence length="158" mass="17167">MKKDSAISTCCCATPIKKASDSMTPNKKIKRSTKTILSSIYSVGLSLLIGLFPKCPVCWAAYLSIFGSYSLSKLPFMPWLMPVFVGFLGIHLYLVYRNIKNRGIGPFATSVLGAGIILAGKMLFEGNTAFMITGMVCILAGSLWNSFSLQSKKIIGLH</sequence>
<gene>
    <name evidence="2" type="ORF">N7U66_00250</name>
</gene>
<name>A0A9E8SDZ0_9FLAO</name>
<evidence type="ECO:0000313" key="3">
    <source>
        <dbReference type="Proteomes" id="UP001164705"/>
    </source>
</evidence>
<evidence type="ECO:0000256" key="1">
    <source>
        <dbReference type="SAM" id="Phobius"/>
    </source>
</evidence>
<feature type="transmembrane region" description="Helical" evidence="1">
    <location>
        <begin position="36"/>
        <end position="64"/>
    </location>
</feature>
<keyword evidence="1" id="KW-0812">Transmembrane</keyword>
<proteinExistence type="predicted"/>
<feature type="transmembrane region" description="Helical" evidence="1">
    <location>
        <begin position="76"/>
        <end position="96"/>
    </location>
</feature>
<dbReference type="Proteomes" id="UP001164705">
    <property type="component" value="Chromosome"/>
</dbReference>
<keyword evidence="1" id="KW-1133">Transmembrane helix</keyword>
<keyword evidence="3" id="KW-1185">Reference proteome</keyword>
<reference evidence="2" key="1">
    <citation type="submission" date="2022-11" db="EMBL/GenBank/DDBJ databases">
        <title>Lacinutrix neustonica HL-RS19T sp. nov., isolated from the surface microlayer sample of brackish Lake Shihwa.</title>
        <authorList>
            <person name="Choi J.Y."/>
            <person name="Hwang C.Y."/>
        </authorList>
    </citation>
    <scope>NUCLEOTIDE SEQUENCE</scope>
    <source>
        <strain evidence="2">HL-RS19</strain>
    </source>
</reference>
<feature type="transmembrane region" description="Helical" evidence="1">
    <location>
        <begin position="103"/>
        <end position="123"/>
    </location>
</feature>
<keyword evidence="1" id="KW-0472">Membrane</keyword>
<dbReference type="EMBL" id="CP113088">
    <property type="protein sequence ID" value="WAC02252.1"/>
    <property type="molecule type" value="Genomic_DNA"/>
</dbReference>
<dbReference type="KEGG" id="lnu:N7U66_00250"/>
<evidence type="ECO:0000313" key="2">
    <source>
        <dbReference type="EMBL" id="WAC02252.1"/>
    </source>
</evidence>